<evidence type="ECO:0000313" key="1">
    <source>
        <dbReference type="EMBL" id="QQN57231.1"/>
    </source>
</evidence>
<keyword evidence="2" id="KW-1185">Reference proteome</keyword>
<dbReference type="OrthoDB" id="1073700at2"/>
<accession>A0A7T7UW65</accession>
<protein>
    <submittedName>
        <fullName evidence="1">Uncharacterized protein</fullName>
    </submittedName>
</protein>
<dbReference type="RefSeq" id="WP_131828193.1">
    <property type="nucleotide sequence ID" value="NZ_CBCSDR010000009.1"/>
</dbReference>
<name>A0A7T7UW65_9FLAO</name>
<dbReference type="AlphaFoldDB" id="A0A7T7UW65"/>
<dbReference type="GeneID" id="93131608"/>
<gene>
    <name evidence="1" type="ORF">I6H88_12275</name>
</gene>
<evidence type="ECO:0000313" key="2">
    <source>
        <dbReference type="Proteomes" id="UP000595426"/>
    </source>
</evidence>
<reference evidence="1 2" key="1">
    <citation type="submission" date="2020-12" db="EMBL/GenBank/DDBJ databases">
        <title>FDA dAtabase for Regulatory Grade micrObial Sequences (FDA-ARGOS): Supporting development and validation of Infectious Disease Dx tests.</title>
        <authorList>
            <person name="Kerrigan L."/>
            <person name="Long C."/>
            <person name="Tallon L."/>
            <person name="Sadzewicz L."/>
            <person name="Zhao X."/>
            <person name="Boylan J."/>
            <person name="Ott S."/>
            <person name="Bowen H."/>
            <person name="Vavikolanu K."/>
            <person name="Mehta A."/>
            <person name="Aluvathingal J."/>
            <person name="Nadendla S."/>
            <person name="Yan Y."/>
            <person name="Sichtig H."/>
        </authorList>
    </citation>
    <scope>NUCLEOTIDE SEQUENCE [LARGE SCALE GENOMIC DNA]</scope>
    <source>
        <strain evidence="1 2">FDAARGOS_1031</strain>
    </source>
</reference>
<proteinExistence type="predicted"/>
<organism evidence="1 2">
    <name type="scientific">Elizabethkingia bruuniana</name>
    <dbReference type="NCBI Taxonomy" id="1756149"/>
    <lineage>
        <taxon>Bacteria</taxon>
        <taxon>Pseudomonadati</taxon>
        <taxon>Bacteroidota</taxon>
        <taxon>Flavobacteriia</taxon>
        <taxon>Flavobacteriales</taxon>
        <taxon>Weeksellaceae</taxon>
        <taxon>Elizabethkingia</taxon>
    </lineage>
</organism>
<sequence length="150" mass="18223">MMQEKTQQLSDTTIINKMIISQIKDFKVKNIYFYDDKNEIYNLKLLVEFIENKYLYFDSASFNVTDNADILNQYNWKKIEIPEENTNIISIKEDELTSYFILFSNNDILYIFQRLISSNKWEQNFEIVKKISEDYKEVENYMNKDWIDVL</sequence>
<dbReference type="EMBL" id="CP067018">
    <property type="protein sequence ID" value="QQN57231.1"/>
    <property type="molecule type" value="Genomic_DNA"/>
</dbReference>
<dbReference type="Proteomes" id="UP000595426">
    <property type="component" value="Chromosome"/>
</dbReference>